<dbReference type="InterPro" id="IPR036291">
    <property type="entry name" value="NAD(P)-bd_dom_sf"/>
</dbReference>
<organism evidence="2 3">
    <name type="scientific">Pythium oligandrum</name>
    <name type="common">Mycoparasitic fungus</name>
    <dbReference type="NCBI Taxonomy" id="41045"/>
    <lineage>
        <taxon>Eukaryota</taxon>
        <taxon>Sar</taxon>
        <taxon>Stramenopiles</taxon>
        <taxon>Oomycota</taxon>
        <taxon>Peronosporomycetes</taxon>
        <taxon>Pythiales</taxon>
        <taxon>Pythiaceae</taxon>
        <taxon>Pythium</taxon>
    </lineage>
</organism>
<comment type="caution">
    <text evidence="2">The sequence shown here is derived from an EMBL/GenBank/DDBJ whole genome shotgun (WGS) entry which is preliminary data.</text>
</comment>
<dbReference type="Pfam" id="PF05368">
    <property type="entry name" value="NmrA"/>
    <property type="match status" value="1"/>
</dbReference>
<feature type="domain" description="NmrA-like" evidence="1">
    <location>
        <begin position="9"/>
        <end position="246"/>
    </location>
</feature>
<dbReference type="Gene3D" id="3.90.25.10">
    <property type="entry name" value="UDP-galactose 4-epimerase, domain 1"/>
    <property type="match status" value="1"/>
</dbReference>
<dbReference type="Proteomes" id="UP000794436">
    <property type="component" value="Unassembled WGS sequence"/>
</dbReference>
<accession>A0A8K1CDK5</accession>
<dbReference type="OrthoDB" id="419598at2759"/>
<dbReference type="EMBL" id="SPLM01000076">
    <property type="protein sequence ID" value="TMW61464.1"/>
    <property type="molecule type" value="Genomic_DNA"/>
</dbReference>
<proteinExistence type="predicted"/>
<reference evidence="2" key="1">
    <citation type="submission" date="2019-03" db="EMBL/GenBank/DDBJ databases">
        <title>Long read genome sequence of the mycoparasitic Pythium oligandrum ATCC 38472 isolated from sugarbeet rhizosphere.</title>
        <authorList>
            <person name="Gaulin E."/>
        </authorList>
    </citation>
    <scope>NUCLEOTIDE SEQUENCE</scope>
    <source>
        <strain evidence="2">ATCC 38472_TT</strain>
    </source>
</reference>
<dbReference type="SUPFAM" id="SSF51735">
    <property type="entry name" value="NAD(P)-binding Rossmann-fold domains"/>
    <property type="match status" value="1"/>
</dbReference>
<sequence>MNTPSLTSGRILVTGASGELGKLTLHHLLHTIKVNPKQIVAGTRSPHKLQIFADVGVQTCFVDFSDLSSVTVAAQGIERALVISSRDFDQGESHKAVIRTLMDTGVQHIVYTSAQAVSVSNSMIAGGHRATEICLEESKIPGYTILRNGMYFENCFAALKNASKSGNWLTCAKDGKLSCIARDDAARAAAYALALDTKGRHTLEITGPEALSVDEIVSQISNVIGKPLQVLQVSELVLATAIAETLNAPAVIGQLCASLDKTTAEGYGDFVSDDYKKLTGVEPKKHADWAMANRLVLADL</sequence>
<evidence type="ECO:0000259" key="1">
    <source>
        <dbReference type="Pfam" id="PF05368"/>
    </source>
</evidence>
<evidence type="ECO:0000313" key="3">
    <source>
        <dbReference type="Proteomes" id="UP000794436"/>
    </source>
</evidence>
<keyword evidence="3" id="KW-1185">Reference proteome</keyword>
<dbReference type="InterPro" id="IPR052718">
    <property type="entry name" value="NmrA-type_oxidoreductase"/>
</dbReference>
<dbReference type="AlphaFoldDB" id="A0A8K1CDK5"/>
<dbReference type="PANTHER" id="PTHR47129">
    <property type="entry name" value="QUINONE OXIDOREDUCTASE 2"/>
    <property type="match status" value="1"/>
</dbReference>
<gene>
    <name evidence="2" type="ORF">Poli38472_012655</name>
</gene>
<dbReference type="InterPro" id="IPR008030">
    <property type="entry name" value="NmrA-like"/>
</dbReference>
<evidence type="ECO:0000313" key="2">
    <source>
        <dbReference type="EMBL" id="TMW61464.1"/>
    </source>
</evidence>
<dbReference type="PANTHER" id="PTHR47129:SF1">
    <property type="entry name" value="NMRA-LIKE DOMAIN-CONTAINING PROTEIN"/>
    <property type="match status" value="1"/>
</dbReference>
<name>A0A8K1CDK5_PYTOL</name>
<dbReference type="Gene3D" id="3.40.50.720">
    <property type="entry name" value="NAD(P)-binding Rossmann-like Domain"/>
    <property type="match status" value="1"/>
</dbReference>
<protein>
    <recommendedName>
        <fullName evidence="1">NmrA-like domain-containing protein</fullName>
    </recommendedName>
</protein>